<dbReference type="GO" id="GO:0004540">
    <property type="term" value="F:RNA nuclease activity"/>
    <property type="evidence" value="ECO:0007669"/>
    <property type="project" value="InterPro"/>
</dbReference>
<dbReference type="EMBL" id="MFUA01000021">
    <property type="protein sequence ID" value="OGI76696.1"/>
    <property type="molecule type" value="Genomic_DNA"/>
</dbReference>
<name>A0A1F6W4K7_9BACT</name>
<evidence type="ECO:0000313" key="3">
    <source>
        <dbReference type="Proteomes" id="UP000178374"/>
    </source>
</evidence>
<feature type="domain" description="NYN" evidence="1">
    <location>
        <begin position="5"/>
        <end position="175"/>
    </location>
</feature>
<gene>
    <name evidence="2" type="ORF">A3B85_00290</name>
</gene>
<dbReference type="AlphaFoldDB" id="A0A1F6W4K7"/>
<organism evidence="2 3">
    <name type="scientific">Candidatus Nomurabacteria bacterium RIFCSPHIGHO2_02_FULL_37_13</name>
    <dbReference type="NCBI Taxonomy" id="1801750"/>
    <lineage>
        <taxon>Bacteria</taxon>
        <taxon>Candidatus Nomuraibacteriota</taxon>
    </lineage>
</organism>
<dbReference type="Pfam" id="PF01936">
    <property type="entry name" value="NYN"/>
    <property type="match status" value="1"/>
</dbReference>
<dbReference type="InterPro" id="IPR047140">
    <property type="entry name" value="LabA"/>
</dbReference>
<accession>A0A1F6W4K7</accession>
<dbReference type="CDD" id="cd10911">
    <property type="entry name" value="PIN_LabA"/>
    <property type="match status" value="1"/>
</dbReference>
<comment type="caution">
    <text evidence="2">The sequence shown here is derived from an EMBL/GenBank/DDBJ whole genome shotgun (WGS) entry which is preliminary data.</text>
</comment>
<dbReference type="STRING" id="1801750.A3B85_00290"/>
<evidence type="ECO:0000313" key="2">
    <source>
        <dbReference type="EMBL" id="OGI76696.1"/>
    </source>
</evidence>
<evidence type="ECO:0000259" key="1">
    <source>
        <dbReference type="Pfam" id="PF01936"/>
    </source>
</evidence>
<dbReference type="InterPro" id="IPR021139">
    <property type="entry name" value="NYN"/>
</dbReference>
<reference evidence="2 3" key="1">
    <citation type="journal article" date="2016" name="Nat. Commun.">
        <title>Thousands of microbial genomes shed light on interconnected biogeochemical processes in an aquifer system.</title>
        <authorList>
            <person name="Anantharaman K."/>
            <person name="Brown C.T."/>
            <person name="Hug L.A."/>
            <person name="Sharon I."/>
            <person name="Castelle C.J."/>
            <person name="Probst A.J."/>
            <person name="Thomas B.C."/>
            <person name="Singh A."/>
            <person name="Wilkins M.J."/>
            <person name="Karaoz U."/>
            <person name="Brodie E.L."/>
            <person name="Williams K.H."/>
            <person name="Hubbard S.S."/>
            <person name="Banfield J.F."/>
        </authorList>
    </citation>
    <scope>NUCLEOTIDE SEQUENCE [LARGE SCALE GENOMIC DNA]</scope>
</reference>
<sequence>MSAERVKIYIDGGNTYKALFKESKNSKDNSLIPRTVPSGKIFSFKEFALFLSSNRNLCGKAYYVGIVRNYDHAKKSKNMVIKQQKFLAALENDGFIIERGKIVYDHEIREKGVDVKIAIDIVIDGIEDKYDTAIIVSSDTDLIPAIKYVQSKGKKVEYIGFSNHTSVGLIKECDNQRVFVSADLQQFII</sequence>
<dbReference type="Gene3D" id="3.40.50.1010">
    <property type="entry name" value="5'-nuclease"/>
    <property type="match status" value="1"/>
</dbReference>
<dbReference type="PANTHER" id="PTHR35458">
    <property type="entry name" value="SLR0755 PROTEIN"/>
    <property type="match status" value="1"/>
</dbReference>
<dbReference type="Proteomes" id="UP000178374">
    <property type="component" value="Unassembled WGS sequence"/>
</dbReference>
<proteinExistence type="predicted"/>
<protein>
    <recommendedName>
        <fullName evidence="1">NYN domain-containing protein</fullName>
    </recommendedName>
</protein>
<dbReference type="PANTHER" id="PTHR35458:SF8">
    <property type="entry name" value="SLR0650 PROTEIN"/>
    <property type="match status" value="1"/>
</dbReference>